<comment type="caution">
    <text evidence="1">The sequence shown here is derived from an EMBL/GenBank/DDBJ whole genome shotgun (WGS) entry which is preliminary data.</text>
</comment>
<proteinExistence type="predicted"/>
<accession>A0AA88ENQ1</accession>
<sequence length="142" mass="15449">MVVKLASWRHISLYAPLRCSSLDSVGHSNSEIHGVFRSRFVEQRFRRGISGFQLPPRSGSDHPCSRTDGNSIRNVESSFASNSIELPIFVGEQPTIFVDGSPSSVAGDGHQSVAEALIPHDAARSQKTAKSMAGRKEELILC</sequence>
<dbReference type="EMBL" id="BTGU01012122">
    <property type="protein sequence ID" value="GMN74084.1"/>
    <property type="molecule type" value="Genomic_DNA"/>
</dbReference>
<reference evidence="1" key="1">
    <citation type="submission" date="2023-07" db="EMBL/GenBank/DDBJ databases">
        <title>draft genome sequence of fig (Ficus carica).</title>
        <authorList>
            <person name="Takahashi T."/>
            <person name="Nishimura K."/>
        </authorList>
    </citation>
    <scope>NUCLEOTIDE SEQUENCE</scope>
</reference>
<dbReference type="Proteomes" id="UP001187192">
    <property type="component" value="Unassembled WGS sequence"/>
</dbReference>
<protein>
    <submittedName>
        <fullName evidence="1">Uncharacterized protein</fullName>
    </submittedName>
</protein>
<dbReference type="AlphaFoldDB" id="A0AA88ENQ1"/>
<evidence type="ECO:0000313" key="1">
    <source>
        <dbReference type="EMBL" id="GMN74084.1"/>
    </source>
</evidence>
<organism evidence="1 2">
    <name type="scientific">Ficus carica</name>
    <name type="common">Common fig</name>
    <dbReference type="NCBI Taxonomy" id="3494"/>
    <lineage>
        <taxon>Eukaryota</taxon>
        <taxon>Viridiplantae</taxon>
        <taxon>Streptophyta</taxon>
        <taxon>Embryophyta</taxon>
        <taxon>Tracheophyta</taxon>
        <taxon>Spermatophyta</taxon>
        <taxon>Magnoliopsida</taxon>
        <taxon>eudicotyledons</taxon>
        <taxon>Gunneridae</taxon>
        <taxon>Pentapetalae</taxon>
        <taxon>rosids</taxon>
        <taxon>fabids</taxon>
        <taxon>Rosales</taxon>
        <taxon>Moraceae</taxon>
        <taxon>Ficeae</taxon>
        <taxon>Ficus</taxon>
    </lineage>
</organism>
<evidence type="ECO:0000313" key="2">
    <source>
        <dbReference type="Proteomes" id="UP001187192"/>
    </source>
</evidence>
<gene>
    <name evidence="1" type="ORF">TIFTF001_053113</name>
</gene>
<keyword evidence="2" id="KW-1185">Reference proteome</keyword>
<name>A0AA88ENQ1_FICCA</name>